<dbReference type="AlphaFoldDB" id="A0A0U9HVI7"/>
<dbReference type="InterPro" id="IPR019734">
    <property type="entry name" value="TPR_rpt"/>
</dbReference>
<dbReference type="InterPro" id="IPR038180">
    <property type="entry name" value="FlgT_N_sf"/>
</dbReference>
<evidence type="ECO:0000256" key="1">
    <source>
        <dbReference type="PROSITE-ProRule" id="PRU00339"/>
    </source>
</evidence>
<accession>A0A0U9HVI7</accession>
<dbReference type="InterPro" id="IPR011990">
    <property type="entry name" value="TPR-like_helical_dom_sf"/>
</dbReference>
<reference evidence="4" key="1">
    <citation type="submission" date="2016-01" db="EMBL/GenBank/DDBJ databases">
        <title>Draft genome sequence of Thermodesulfovibrio aggregans strain TGE-P1.</title>
        <authorList>
            <person name="Sekiguchi Y."/>
            <person name="Ohashi A."/>
            <person name="Matsuura N."/>
            <person name="Tourlousse M.D."/>
        </authorList>
    </citation>
    <scope>NUCLEOTIDE SEQUENCE [LARGE SCALE GENOMIC DNA]</scope>
    <source>
        <strain evidence="4">TGE-P1</strain>
    </source>
</reference>
<comment type="caution">
    <text evidence="3">The sequence shown here is derived from an EMBL/GenBank/DDBJ whole genome shotgun (WGS) entry which is preliminary data.</text>
</comment>
<dbReference type="SMART" id="SM00028">
    <property type="entry name" value="TPR"/>
    <property type="match status" value="1"/>
</dbReference>
<keyword evidence="1" id="KW-0802">TPR repeat</keyword>
<evidence type="ECO:0000313" key="3">
    <source>
        <dbReference type="EMBL" id="GAQ94701.1"/>
    </source>
</evidence>
<sequence length="672" mass="78157">MSNKIFIWFCMVIFLFAGIGYKKAFSSEPVIITAEGEYVMGNGETMEVAEERAKKAAVQKAAEQAGAYVKSYTKVKNLALESDFIEVIANHSMKIEVIEKKKTVLGDVDAIRFYVKIKATMSQEEIESNLKKVMQDQSIVDSYNRLKSDFEKQNKEMERLKRQLELATGGDKMKIAKLISEEEKKYKANLWLERAQQLSSLFEREEALKAYKKALELNPDLPQAYFGIAKLILDENIGEPIDDKEKEEKLKSLKKAEENINKAILLDENYAEAYALRANIIYKIKWLVGEEEDEKDYNDKVLKDINRALALNAPNKLELYKLQAFIYIDRLQNAVLELIKERRFADSEQKLIDDYINKALNEIEKAASFCNKEDSGCLAQFYRLKANSVYYLAERYYSWFDETKADKYLELMKNYGQKAQEIEDQIELQKYQQYKLEKEKLQEEIKDIDQTEYGKIEHYLYEGGWEERVTGVSFNEIKGKNEEEQEKIAKQIKSRIEKKIASGNATAEEYLFMSFRVDSPLKEDYFNKGISLLEKRNPQGIDALLLVYLCLLYKEGNYDVKMSYIKKAKEIVDRNLPQAQKSLSIDEFMSLVSEMGMVTDDESRVNVTKKLGKLNRQQAEAFFWFGFAAQISSRKAEIYEKLDLLQKAREEYLYLCNTFKDQSACKNAERLK</sequence>
<protein>
    <submittedName>
        <fullName evidence="3">Uncharacterized protein</fullName>
    </submittedName>
</protein>
<dbReference type="PROSITE" id="PS50005">
    <property type="entry name" value="TPR"/>
    <property type="match status" value="1"/>
</dbReference>
<name>A0A0U9HVI7_9BACT</name>
<feature type="coiled-coil region" evidence="2">
    <location>
        <begin position="405"/>
        <end position="451"/>
    </location>
</feature>
<proteinExistence type="predicted"/>
<keyword evidence="2" id="KW-0175">Coiled coil</keyword>
<feature type="repeat" description="TPR" evidence="1">
    <location>
        <begin position="188"/>
        <end position="221"/>
    </location>
</feature>
<dbReference type="Pfam" id="PF13414">
    <property type="entry name" value="TPR_11"/>
    <property type="match status" value="1"/>
</dbReference>
<keyword evidence="4" id="KW-1185">Reference proteome</keyword>
<dbReference type="Gene3D" id="3.30.1660.40">
    <property type="entry name" value="FlgT, N-terminal domain"/>
    <property type="match status" value="1"/>
</dbReference>
<feature type="coiled-coil region" evidence="2">
    <location>
        <begin position="140"/>
        <end position="170"/>
    </location>
</feature>
<dbReference type="RefSeq" id="WP_236698897.1">
    <property type="nucleotide sequence ID" value="NZ_BCNO01000001.1"/>
</dbReference>
<dbReference type="EMBL" id="BCNO01000001">
    <property type="protein sequence ID" value="GAQ94701.1"/>
    <property type="molecule type" value="Genomic_DNA"/>
</dbReference>
<evidence type="ECO:0000313" key="4">
    <source>
        <dbReference type="Proteomes" id="UP000054976"/>
    </source>
</evidence>
<gene>
    <name evidence="3" type="ORF">TAGGR_1886</name>
</gene>
<dbReference type="Proteomes" id="UP000054976">
    <property type="component" value="Unassembled WGS sequence"/>
</dbReference>
<evidence type="ECO:0000256" key="2">
    <source>
        <dbReference type="SAM" id="Coils"/>
    </source>
</evidence>
<dbReference type="SUPFAM" id="SSF48452">
    <property type="entry name" value="TPR-like"/>
    <property type="match status" value="1"/>
</dbReference>
<dbReference type="STRING" id="86166.TAGGR_1886"/>
<organism evidence="3 4">
    <name type="scientific">Thermodesulfovibrio aggregans</name>
    <dbReference type="NCBI Taxonomy" id="86166"/>
    <lineage>
        <taxon>Bacteria</taxon>
        <taxon>Pseudomonadati</taxon>
        <taxon>Nitrospirota</taxon>
        <taxon>Thermodesulfovibrionia</taxon>
        <taxon>Thermodesulfovibrionales</taxon>
        <taxon>Thermodesulfovibrionaceae</taxon>
        <taxon>Thermodesulfovibrio</taxon>
    </lineage>
</organism>
<dbReference type="Gene3D" id="1.25.40.10">
    <property type="entry name" value="Tetratricopeptide repeat domain"/>
    <property type="match status" value="2"/>
</dbReference>